<keyword evidence="6" id="KW-0675">Receptor</keyword>
<comment type="subcellular location">
    <subcellularLocation>
        <location evidence="1">Membrane</location>
        <topology evidence="1">Single-pass type I membrane protein</topology>
    </subcellularLocation>
</comment>
<dbReference type="Proteomes" id="UP001165740">
    <property type="component" value="Chromosome 4"/>
</dbReference>
<keyword evidence="5" id="KW-0472">Membrane</keyword>
<dbReference type="RefSeq" id="XP_055882815.1">
    <property type="nucleotide sequence ID" value="XM_056026840.1"/>
</dbReference>
<dbReference type="OMA" id="CHIHEIN"/>
<feature type="signal peptide" evidence="8">
    <location>
        <begin position="1"/>
        <end position="33"/>
    </location>
</feature>
<accession>A0A9W3A6G7</accession>
<keyword evidence="3 8" id="KW-0732">Signal</keyword>
<dbReference type="AlphaFoldDB" id="A0A9W3A6G7"/>
<dbReference type="GeneID" id="106075144"/>
<dbReference type="PANTHER" id="PTHR15583">
    <property type="entry name" value="INTERLEUKIN-17 RECEPTOR"/>
    <property type="match status" value="1"/>
</dbReference>
<evidence type="ECO:0000259" key="10">
    <source>
        <dbReference type="Pfam" id="PF23608"/>
    </source>
</evidence>
<evidence type="ECO:0000313" key="11">
    <source>
        <dbReference type="Proteomes" id="UP001165740"/>
    </source>
</evidence>
<sequence length="865" mass="97074">MAKEQRLHGSLVSLWTDMLLLALFLHVTVDAAANCSMLKAFAGKQEIDSSLFCTTEFSDTECLPFVESFNVSHLPKKFHTNTLTVERPSAINLVGLVKNYTREKFGPGVRVTWDSPIAEISRHNLEGFLLLLESKHKTSCRLFHFKPNSIELRKMMTFSYDIDRLSDDTFYKLSVFSMPPPSSQDRNDSSRYVDMMLHTFSHYTLGADPALWSPSVTIKTKQDGNLYVKFTLSPPEFNFTHFEILLLKRSFSIANAFIKLNYTGKFFTAAEPEGKVQFDNLESDVYLIKVRVKDPFRKKRGQCLCWRNMANGFLCGFHKCCANSCNFTSTHWFGLKVTEPNRHSSPLQSTTIQNRVWENSTPQTAEVSVLEQITEGLGSWDTIGIIIGTVILVTMIVVGVCLLKKHDSVSAILKSSLCVKTLSSNEKKTIFTLSVPQCASPSLSLRPKKLYMMSGDDHSDHVHMVDSLVQFLELHCHCDVVYPPRAEDIHNFDSPYSWFINHISSSDHIIFVNSVGAQKLIEANLNKTVYRNRVLGPEGDLFTECVKHIFKDNKARDKVINIYFGNNYRESKYITSPFTFPIPRNLPELVLKIHSFSSKDKLIFSSKLPMFRDNIPDLPAGSELLEAIDCARLYEEKNPDWLMEHFGEETLATTSLPASPVSPVSSDCSFSASKTAHRLETMLSADSAFYDLGPRSVSSSELNNYSCSPEHDVKVGHNERILSDKELQLSVFTVPCSNFTNELSRESCHSSRTQTNFSIPANITVTDCSTAPESRCSGIVAADSSKDAFIATIIPPDDISMSSSLNSTDFCHINASRVAPPAGPCVYIQRPVNNHLIYQPDTMSAVTSLTEAFANINQTNQEFQI</sequence>
<evidence type="ECO:0000313" key="12">
    <source>
        <dbReference type="RefSeq" id="XP_055882815.1"/>
    </source>
</evidence>
<dbReference type="GO" id="GO:0030368">
    <property type="term" value="F:interleukin-17 receptor activity"/>
    <property type="evidence" value="ECO:0007669"/>
    <property type="project" value="InterPro"/>
</dbReference>
<name>A0A9W3A6G7_BIOGL</name>
<dbReference type="InterPro" id="IPR039465">
    <property type="entry name" value="IL-17_rcpt-like"/>
</dbReference>
<keyword evidence="4" id="KW-1133">Transmembrane helix</keyword>
<evidence type="ECO:0000256" key="4">
    <source>
        <dbReference type="ARBA" id="ARBA00022989"/>
    </source>
</evidence>
<dbReference type="Pfam" id="PF23608">
    <property type="entry name" value="Ig_ILCR1"/>
    <property type="match status" value="1"/>
</dbReference>
<organism evidence="11 12">
    <name type="scientific">Biomphalaria glabrata</name>
    <name type="common">Bloodfluke planorb</name>
    <name type="synonym">Freshwater snail</name>
    <dbReference type="NCBI Taxonomy" id="6526"/>
    <lineage>
        <taxon>Eukaryota</taxon>
        <taxon>Metazoa</taxon>
        <taxon>Spiralia</taxon>
        <taxon>Lophotrochozoa</taxon>
        <taxon>Mollusca</taxon>
        <taxon>Gastropoda</taxon>
        <taxon>Heterobranchia</taxon>
        <taxon>Euthyneura</taxon>
        <taxon>Panpulmonata</taxon>
        <taxon>Hygrophila</taxon>
        <taxon>Lymnaeoidea</taxon>
        <taxon>Planorbidae</taxon>
        <taxon>Biomphalaria</taxon>
    </lineage>
</organism>
<evidence type="ECO:0000256" key="6">
    <source>
        <dbReference type="ARBA" id="ARBA00023170"/>
    </source>
</evidence>
<keyword evidence="7" id="KW-0325">Glycoprotein</keyword>
<evidence type="ECO:0000256" key="7">
    <source>
        <dbReference type="ARBA" id="ARBA00023180"/>
    </source>
</evidence>
<keyword evidence="11" id="KW-1185">Reference proteome</keyword>
<feature type="domain" description="SEFIR" evidence="9">
    <location>
        <begin position="456"/>
        <end position="590"/>
    </location>
</feature>
<feature type="chain" id="PRO_5040820845" evidence="8">
    <location>
        <begin position="34"/>
        <end position="865"/>
    </location>
</feature>
<evidence type="ECO:0000256" key="2">
    <source>
        <dbReference type="ARBA" id="ARBA00022692"/>
    </source>
</evidence>
<dbReference type="PANTHER" id="PTHR15583:SF7">
    <property type="entry name" value="INTERLEUKIN CYTOKINE RECEPTOR-RELATED PROTEIN 2"/>
    <property type="match status" value="1"/>
</dbReference>
<proteinExistence type="predicted"/>
<gene>
    <name evidence="12" type="primary">LOC106075144</name>
</gene>
<dbReference type="InterPro" id="IPR057066">
    <property type="entry name" value="Ig_ILCR1"/>
</dbReference>
<dbReference type="Pfam" id="PF08357">
    <property type="entry name" value="SEFIR"/>
    <property type="match status" value="1"/>
</dbReference>
<evidence type="ECO:0000256" key="5">
    <source>
        <dbReference type="ARBA" id="ARBA00023136"/>
    </source>
</evidence>
<protein>
    <submittedName>
        <fullName evidence="12">Uncharacterized protein LOC106075144</fullName>
    </submittedName>
</protein>
<dbReference type="InterPro" id="IPR013568">
    <property type="entry name" value="SEFIR_dom"/>
</dbReference>
<dbReference type="OrthoDB" id="6160786at2759"/>
<evidence type="ECO:0000256" key="1">
    <source>
        <dbReference type="ARBA" id="ARBA00004479"/>
    </source>
</evidence>
<reference evidence="12" key="1">
    <citation type="submission" date="2025-08" db="UniProtKB">
        <authorList>
            <consortium name="RefSeq"/>
        </authorList>
    </citation>
    <scope>IDENTIFICATION</scope>
</reference>
<feature type="domain" description="ILCR1 Ig-like" evidence="10">
    <location>
        <begin position="212"/>
        <end position="330"/>
    </location>
</feature>
<dbReference type="GO" id="GO:0016020">
    <property type="term" value="C:membrane"/>
    <property type="evidence" value="ECO:0007669"/>
    <property type="project" value="UniProtKB-SubCell"/>
</dbReference>
<evidence type="ECO:0000259" key="9">
    <source>
        <dbReference type="Pfam" id="PF08357"/>
    </source>
</evidence>
<evidence type="ECO:0000256" key="3">
    <source>
        <dbReference type="ARBA" id="ARBA00022729"/>
    </source>
</evidence>
<dbReference type="Gene3D" id="3.40.50.11530">
    <property type="match status" value="1"/>
</dbReference>
<keyword evidence="2" id="KW-0812">Transmembrane</keyword>
<evidence type="ECO:0000256" key="8">
    <source>
        <dbReference type="SAM" id="SignalP"/>
    </source>
</evidence>